<feature type="compositionally biased region" description="Polar residues" evidence="3">
    <location>
        <begin position="1843"/>
        <end position="1861"/>
    </location>
</feature>
<dbReference type="GO" id="GO:1903475">
    <property type="term" value="P:mitotic actomyosin contractile ring assembly"/>
    <property type="evidence" value="ECO:0007669"/>
    <property type="project" value="TreeGrafter"/>
</dbReference>
<dbReference type="Gene3D" id="1.20.58.630">
    <property type="match status" value="1"/>
</dbReference>
<reference evidence="6" key="1">
    <citation type="submission" date="2022-07" db="EMBL/GenBank/DDBJ databases">
        <title>Phylogenomic reconstructions and comparative analyses of Kickxellomycotina fungi.</title>
        <authorList>
            <person name="Reynolds N.K."/>
            <person name="Stajich J.E."/>
            <person name="Barry K."/>
            <person name="Grigoriev I.V."/>
            <person name="Crous P."/>
            <person name="Smith M.E."/>
        </authorList>
    </citation>
    <scope>NUCLEOTIDE SEQUENCE</scope>
    <source>
        <strain evidence="6">NBRC 100468</strain>
    </source>
</reference>
<feature type="region of interest" description="Disordered" evidence="3">
    <location>
        <begin position="1"/>
        <end position="67"/>
    </location>
</feature>
<dbReference type="InterPro" id="IPR010472">
    <property type="entry name" value="FH3_dom"/>
</dbReference>
<feature type="compositionally biased region" description="Polar residues" evidence="3">
    <location>
        <begin position="240"/>
        <end position="258"/>
    </location>
</feature>
<feature type="coiled-coil region" evidence="2">
    <location>
        <begin position="677"/>
        <end position="793"/>
    </location>
</feature>
<evidence type="ECO:0000256" key="3">
    <source>
        <dbReference type="SAM" id="MobiDB-lite"/>
    </source>
</evidence>
<feature type="compositionally biased region" description="Basic and acidic residues" evidence="3">
    <location>
        <begin position="948"/>
        <end position="961"/>
    </location>
</feature>
<feature type="compositionally biased region" description="Polar residues" evidence="3">
    <location>
        <begin position="80"/>
        <end position="89"/>
    </location>
</feature>
<protein>
    <submittedName>
        <fullName evidence="6">Uncharacterized protein</fullName>
    </submittedName>
</protein>
<feature type="coiled-coil region" evidence="2">
    <location>
        <begin position="836"/>
        <end position="863"/>
    </location>
</feature>
<dbReference type="Proteomes" id="UP001150538">
    <property type="component" value="Unassembled WGS sequence"/>
</dbReference>
<feature type="compositionally biased region" description="Polar residues" evidence="3">
    <location>
        <begin position="38"/>
        <end position="47"/>
    </location>
</feature>
<dbReference type="SUPFAM" id="SSF101447">
    <property type="entry name" value="Formin homology 2 domain (FH2 domain)"/>
    <property type="match status" value="1"/>
</dbReference>
<dbReference type="PANTHER" id="PTHR47102">
    <property type="entry name" value="PROTEIN BNI1"/>
    <property type="match status" value="1"/>
</dbReference>
<dbReference type="InterPro" id="IPR011989">
    <property type="entry name" value="ARM-like"/>
</dbReference>
<dbReference type="PROSITE" id="PS51232">
    <property type="entry name" value="GBD_FH3"/>
    <property type="match status" value="1"/>
</dbReference>
<evidence type="ECO:0000259" key="4">
    <source>
        <dbReference type="PROSITE" id="PS51232"/>
    </source>
</evidence>
<feature type="compositionally biased region" description="Polar residues" evidence="3">
    <location>
        <begin position="58"/>
        <end position="67"/>
    </location>
</feature>
<dbReference type="InterPro" id="IPR015425">
    <property type="entry name" value="FH2_Formin"/>
</dbReference>
<dbReference type="EMBL" id="JANBPU010000001">
    <property type="protein sequence ID" value="KAJ1922239.1"/>
    <property type="molecule type" value="Genomic_DNA"/>
</dbReference>
<dbReference type="SMART" id="SM01139">
    <property type="entry name" value="Drf_FH3"/>
    <property type="match status" value="1"/>
</dbReference>
<gene>
    <name evidence="6" type="ORF">H4219_000101</name>
</gene>
<accession>A0A9W8DRX9</accession>
<evidence type="ECO:0000313" key="7">
    <source>
        <dbReference type="Proteomes" id="UP001150538"/>
    </source>
</evidence>
<dbReference type="InterPro" id="IPR014768">
    <property type="entry name" value="GBD/FH3_dom"/>
</dbReference>
<feature type="compositionally biased region" description="Basic and acidic residues" evidence="3">
    <location>
        <begin position="226"/>
        <end position="235"/>
    </location>
</feature>
<keyword evidence="2" id="KW-0175">Coiled coil</keyword>
<feature type="compositionally biased region" description="Polar residues" evidence="3">
    <location>
        <begin position="183"/>
        <end position="193"/>
    </location>
</feature>
<proteinExistence type="inferred from homology"/>
<dbReference type="Gene3D" id="6.10.30.50">
    <property type="match status" value="1"/>
</dbReference>
<feature type="compositionally biased region" description="Pro residues" evidence="3">
    <location>
        <begin position="1168"/>
        <end position="1178"/>
    </location>
</feature>
<dbReference type="OrthoDB" id="1104827at2759"/>
<feature type="compositionally biased region" description="Polar residues" evidence="3">
    <location>
        <begin position="1058"/>
        <end position="1070"/>
    </location>
</feature>
<feature type="compositionally biased region" description="Basic and acidic residues" evidence="3">
    <location>
        <begin position="1772"/>
        <end position="1783"/>
    </location>
</feature>
<dbReference type="GO" id="GO:0032153">
    <property type="term" value="C:cell division site"/>
    <property type="evidence" value="ECO:0007669"/>
    <property type="project" value="UniProtKB-ARBA"/>
</dbReference>
<dbReference type="Gene3D" id="1.25.10.10">
    <property type="entry name" value="Leucine-rich Repeat Variant"/>
    <property type="match status" value="1"/>
</dbReference>
<dbReference type="PROSITE" id="PS51444">
    <property type="entry name" value="FH2"/>
    <property type="match status" value="1"/>
</dbReference>
<comment type="caution">
    <text evidence="6">The sequence shown here is derived from an EMBL/GenBank/DDBJ whole genome shotgun (WGS) entry which is preliminary data.</text>
</comment>
<dbReference type="InterPro" id="IPR010473">
    <property type="entry name" value="GTPase-bd"/>
</dbReference>
<evidence type="ECO:0000313" key="6">
    <source>
        <dbReference type="EMBL" id="KAJ1922239.1"/>
    </source>
</evidence>
<dbReference type="InterPro" id="IPR051661">
    <property type="entry name" value="Actin_filament_regulator"/>
</dbReference>
<dbReference type="SMART" id="SM00498">
    <property type="entry name" value="FH2"/>
    <property type="match status" value="1"/>
</dbReference>
<feature type="compositionally biased region" description="Polar residues" evidence="3">
    <location>
        <begin position="1872"/>
        <end position="1888"/>
    </location>
</feature>
<feature type="domain" description="GBD/FH3" evidence="4">
    <location>
        <begin position="269"/>
        <end position="656"/>
    </location>
</feature>
<feature type="region of interest" description="Disordered" evidence="3">
    <location>
        <begin position="1003"/>
        <end position="1027"/>
    </location>
</feature>
<feature type="compositionally biased region" description="Pro residues" evidence="3">
    <location>
        <begin position="1185"/>
        <end position="1195"/>
    </location>
</feature>
<dbReference type="InterPro" id="IPR016024">
    <property type="entry name" value="ARM-type_fold"/>
</dbReference>
<feature type="region of interest" description="Disordered" evidence="3">
    <location>
        <begin position="1616"/>
        <end position="1655"/>
    </location>
</feature>
<dbReference type="GO" id="GO:0051016">
    <property type="term" value="P:barbed-end actin filament capping"/>
    <property type="evidence" value="ECO:0007669"/>
    <property type="project" value="TreeGrafter"/>
</dbReference>
<dbReference type="GO" id="GO:0015629">
    <property type="term" value="C:actin cytoskeleton"/>
    <property type="evidence" value="ECO:0007669"/>
    <property type="project" value="UniProtKB-ARBA"/>
</dbReference>
<evidence type="ECO:0000256" key="1">
    <source>
        <dbReference type="ARBA" id="ARBA00037935"/>
    </source>
</evidence>
<feature type="compositionally biased region" description="Basic residues" evidence="3">
    <location>
        <begin position="1797"/>
        <end position="1807"/>
    </location>
</feature>
<feature type="compositionally biased region" description="Pro residues" evidence="3">
    <location>
        <begin position="1125"/>
        <end position="1134"/>
    </location>
</feature>
<dbReference type="GO" id="GO:0003779">
    <property type="term" value="F:actin binding"/>
    <property type="evidence" value="ECO:0007669"/>
    <property type="project" value="InterPro"/>
</dbReference>
<sequence>MFKWKGKGNTPQSGGKSTFSISNPIPKDGITERPDSGAMSSNASQFSIKGLSHKKSDSTLSSVTTGHSFGLIKDTATSEYSVYADSQSDPRGGLTRVVSSASKHSDPGVHRSMSPPPTSPLLSPVDGFSQSNYSSRGGQGDSSSFRRRMSNASSISSNTSGGKPSRVSRGSSTGSSTVQRQSNETSSSFNTLGPGNHDLGMSSRPLNRSTALASLASAASSLRGTFRERNVRGPDEPAYSGNNGSYSRFNKGISSTQPAEARASISMDTYNMDDDELEERLEITMREMNLKENLKQQMRMMTRDKKLLLLTQKGERQSDGKSNDTKYFYRVLTETDIRTLNHDVLVHLRVCLSTQTIGWVREFVDINGLVALSDCLGVLNHKSVRKSDDNLKEQELIRCMKSIMNIQWGAQEALRIPRCVNNLCFSIDAPSLNTRRLVAELLTFLCYCDPPSGYNAVLKGLEGFQKFRGEKNMFKSWLRSVETAIQGRGRMGSLVGASSEIRSGNIADRDLADFVLAHMILVNSIIGVCDDIETRIQHRDLLHEAGLRDIIDRIREFNNPLITLQVEKYERDMEQDYTDAVDMYNNEIFEEITDPMEILQAILSVIDNDDKTYDHLVSLLQHLLLIRETSEAGRARYFQVLDNLTSKVVMDSKIGEGDDNEDYEAKYSVNVGNLVDRFSNDEELEEAIRENKELRDKLDKLTKQRNELEMENSLKADGLVGTLKGKIFALEDLLRMSRHTIEALQTQIKELRDQFTTKLLKQDEQLKQLYSALREEADENDLLQSLREDLDLENQVLRSGAAVEKDEEKGTLVVNNDKLLLEIEKLKQDCPQVNKMRRAREMLEELLATEDDVKKKNAAAENSSMRRTRPSNILQSSQMVNSALKRTIKSGTIDTTGAVGTVSPDEAISEANKDNLEPASAVSMDTIKKELEARVVKRQTIKSSSHQLETDKVSSDVDSKVELTPSPKQGLAVGSTNITVSKGSVVDGGSSIAIMNISQPEVSTISETTADTNPEESTTGTSDAQPSKVITAQIGNSAKSVTLPSAVSMLSINTPSAHQAIATDSSNDSAETTERQQAVPLSVSTTSTSVRLSRGHIQTVEISKADQGSVHEENGQPAAGQSETAPPPPPPPPLLLSETDISAQQTTAPPPPPPPPIPTSGSDMGGTAPPPPPPPPLPTEGSGTAPPPPPPPPLPIDGSTAAPPPPPPPPLPTDGSTTAPPPPPPPPPGFGPPSGVIRPTAASLSKVALRSVKGQLAQQGQDGDIKFSSLRDGNAKKLLSQQPITSPAAFFAPLRRKEIPYPSKVKLKALQWDKLADANVDNSLWGELQERSKLNEEELFSTLKDTGVLDKIEDLFSAKQAVDLHALREKRRKEREAAEVLEEISVLDSKRSYNINIMLRQLKRYSMIEIRHAILEMNFEILTEMRLKQLLKFVPTAEESGLLMAQEDNKHRLAKPDRFLLEMKKIDRYENRIRSMCTYVTWAERYKDIESDIGAIMSASYSVTDSKNFPQILEIILSIGNFMNGSGFRGGAYGFRIASLNKLMDTKAHDNKTTLLHFVASVVEERFGQALGFLDELNPVDSGCRVAYQEMRTEFKLMGEQLDEVRNELQIMKEMREKQEREKAVYSEESAVDDRDKSANGSGNGEDEEPKDPEDQFISVISNFIEQATEQYNGLSSQFDSMRETYEKAVKIYGEDPNRTVPDEFFSIFKTFTSSFTRVLQDNKKERDRKEALEKRRRQLDSTMRNRHNRSAWKRREGAGTGDGAPGDGEGGDIKGAMDHLLESLRNGNNMDQQQRANRRRELKSIRRQSSLRRSIYRNSISIKATQMLSEISEMPEMPSKYRITSPTANSDGGHSVSSSDAAGLGSINEGPESTNLTSPNTPTGSFDSTTSRIRRSTLRASRRFGPRPDVRDN</sequence>
<dbReference type="SMART" id="SM01140">
    <property type="entry name" value="Drf_GBD"/>
    <property type="match status" value="1"/>
</dbReference>
<dbReference type="SUPFAM" id="SSF48371">
    <property type="entry name" value="ARM repeat"/>
    <property type="match status" value="1"/>
</dbReference>
<name>A0A9W8DRX9_9FUNG</name>
<feature type="compositionally biased region" description="Gly residues" evidence="3">
    <location>
        <begin position="1759"/>
        <end position="1769"/>
    </location>
</feature>
<dbReference type="Pfam" id="PF02181">
    <property type="entry name" value="FH2"/>
    <property type="match status" value="1"/>
</dbReference>
<feature type="compositionally biased region" description="Polar residues" evidence="3">
    <location>
        <begin position="1786"/>
        <end position="1796"/>
    </location>
</feature>
<dbReference type="Pfam" id="PF06371">
    <property type="entry name" value="Drf_GBD"/>
    <property type="match status" value="1"/>
</dbReference>
<feature type="compositionally biased region" description="Pro residues" evidence="3">
    <location>
        <begin position="1202"/>
        <end position="1212"/>
    </location>
</feature>
<dbReference type="GO" id="GO:0031267">
    <property type="term" value="F:small GTPase binding"/>
    <property type="evidence" value="ECO:0007669"/>
    <property type="project" value="InterPro"/>
</dbReference>
<feature type="region of interest" description="Disordered" evidence="3">
    <location>
        <begin position="1841"/>
        <end position="1914"/>
    </location>
</feature>
<feature type="compositionally biased region" description="Pro residues" evidence="3">
    <location>
        <begin position="1219"/>
        <end position="1231"/>
    </location>
</feature>
<feature type="region of interest" description="Disordered" evidence="3">
    <location>
        <begin position="226"/>
        <end position="261"/>
    </location>
</feature>
<feature type="region of interest" description="Disordered" evidence="3">
    <location>
        <begin position="941"/>
        <end position="962"/>
    </location>
</feature>
<feature type="compositionally biased region" description="Polar residues" evidence="3">
    <location>
        <begin position="9"/>
        <end position="23"/>
    </location>
</feature>
<dbReference type="PANTHER" id="PTHR47102:SF2">
    <property type="entry name" value="PROTEIN BNI1"/>
    <property type="match status" value="1"/>
</dbReference>
<evidence type="ECO:0000256" key="2">
    <source>
        <dbReference type="SAM" id="Coils"/>
    </source>
</evidence>
<dbReference type="GO" id="GO:0043332">
    <property type="term" value="C:mating projection tip"/>
    <property type="evidence" value="ECO:0007669"/>
    <property type="project" value="TreeGrafter"/>
</dbReference>
<keyword evidence="7" id="KW-1185">Reference proteome</keyword>
<dbReference type="Pfam" id="PF06367">
    <property type="entry name" value="Drf_FH3"/>
    <property type="match status" value="1"/>
</dbReference>
<feature type="compositionally biased region" description="Basic residues" evidence="3">
    <location>
        <begin position="1893"/>
        <end position="1906"/>
    </location>
</feature>
<comment type="similarity">
    <text evidence="1">Belongs to the formin homology family. BNI1 subfamily.</text>
</comment>
<feature type="domain" description="FH2" evidence="5">
    <location>
        <begin position="1297"/>
        <end position="1742"/>
    </location>
</feature>
<feature type="region of interest" description="Disordered" evidence="3">
    <location>
        <begin position="1721"/>
        <end position="1807"/>
    </location>
</feature>
<dbReference type="Gene3D" id="1.20.58.2220">
    <property type="entry name" value="Formin, FH2 domain"/>
    <property type="match status" value="1"/>
</dbReference>
<evidence type="ECO:0000259" key="5">
    <source>
        <dbReference type="PROSITE" id="PS51444"/>
    </source>
</evidence>
<feature type="compositionally biased region" description="Basic and acidic residues" evidence="3">
    <location>
        <begin position="1616"/>
        <end position="1638"/>
    </location>
</feature>
<feature type="compositionally biased region" description="Pro residues" evidence="3">
    <location>
        <begin position="1148"/>
        <end position="1158"/>
    </location>
</feature>
<feature type="region of interest" description="Disordered" evidence="3">
    <location>
        <begin position="1058"/>
        <end position="1238"/>
    </location>
</feature>
<organism evidence="6 7">
    <name type="scientific">Mycoemilia scoparia</name>
    <dbReference type="NCBI Taxonomy" id="417184"/>
    <lineage>
        <taxon>Eukaryota</taxon>
        <taxon>Fungi</taxon>
        <taxon>Fungi incertae sedis</taxon>
        <taxon>Zoopagomycota</taxon>
        <taxon>Kickxellomycotina</taxon>
        <taxon>Kickxellomycetes</taxon>
        <taxon>Kickxellales</taxon>
        <taxon>Kickxellaceae</taxon>
        <taxon>Mycoemilia</taxon>
    </lineage>
</organism>
<dbReference type="Gene3D" id="1.10.238.150">
    <property type="entry name" value="Formin, FH3 diaphanous domain"/>
    <property type="match status" value="1"/>
</dbReference>
<feature type="compositionally biased region" description="Low complexity" evidence="3">
    <location>
        <begin position="150"/>
        <end position="182"/>
    </location>
</feature>
<dbReference type="GO" id="GO:0051017">
    <property type="term" value="P:actin filament bundle assembly"/>
    <property type="evidence" value="ECO:0007669"/>
    <property type="project" value="TreeGrafter"/>
</dbReference>
<dbReference type="GO" id="GO:0005938">
    <property type="term" value="C:cell cortex"/>
    <property type="evidence" value="ECO:0007669"/>
    <property type="project" value="UniProtKB-ARBA"/>
</dbReference>
<feature type="region of interest" description="Disordered" evidence="3">
    <location>
        <begin position="80"/>
        <end position="205"/>
    </location>
</feature>
<dbReference type="InterPro" id="IPR042201">
    <property type="entry name" value="FH2_Formin_sf"/>
</dbReference>
<feature type="compositionally biased region" description="Basic and acidic residues" evidence="3">
    <location>
        <begin position="1721"/>
        <end position="1734"/>
    </location>
</feature>
<feature type="compositionally biased region" description="Low complexity" evidence="3">
    <location>
        <begin position="1081"/>
        <end position="1092"/>
    </location>
</feature>